<gene>
    <name evidence="1" type="ORF">CEE60_18220</name>
</gene>
<organism evidence="1 2">
    <name type="scientific">Stenotrophomonas maltophilia</name>
    <name type="common">Pseudomonas maltophilia</name>
    <name type="synonym">Xanthomonas maltophilia</name>
    <dbReference type="NCBI Taxonomy" id="40324"/>
    <lineage>
        <taxon>Bacteria</taxon>
        <taxon>Pseudomonadati</taxon>
        <taxon>Pseudomonadota</taxon>
        <taxon>Gammaproteobacteria</taxon>
        <taxon>Lysobacterales</taxon>
        <taxon>Lysobacteraceae</taxon>
        <taxon>Stenotrophomonas</taxon>
        <taxon>Stenotrophomonas maltophilia group</taxon>
    </lineage>
</organism>
<comment type="caution">
    <text evidence="1">The sequence shown here is derived from an EMBL/GenBank/DDBJ whole genome shotgun (WGS) entry which is preliminary data.</text>
</comment>
<dbReference type="AlphaFoldDB" id="A0A246HJF0"/>
<dbReference type="EMBL" id="NIVS01000055">
    <property type="protein sequence ID" value="OWQ49924.1"/>
    <property type="molecule type" value="Genomic_DNA"/>
</dbReference>
<dbReference type="OrthoDB" id="6046127at2"/>
<name>A0A246HJF0_STEMA</name>
<proteinExistence type="predicted"/>
<evidence type="ECO:0000313" key="2">
    <source>
        <dbReference type="Proteomes" id="UP000198157"/>
    </source>
</evidence>
<protein>
    <submittedName>
        <fullName evidence="1">Uncharacterized protein</fullName>
    </submittedName>
</protein>
<sequence>MSLRRCLQERVRRALPARLEVASLLGGEASGWPSPLLALPGAERAPGLVRFGLAPATREAIALHGLRFLEQARQARGRLPLPEWCGAYRPWRAGAQALREIGIRGLPGDWPVHAPVYASASVDRSRWLLVLPTRGQLWYGWMD</sequence>
<reference evidence="1 2" key="1">
    <citation type="submission" date="2017-06" db="EMBL/GenBank/DDBJ databases">
        <authorList>
            <person name="Kim H.J."/>
            <person name="Triplett B.A."/>
        </authorList>
    </citation>
    <scope>NUCLEOTIDE SEQUENCE [LARGE SCALE GENOMIC DNA]</scope>
    <source>
        <strain evidence="1 2">13146</strain>
    </source>
</reference>
<evidence type="ECO:0000313" key="1">
    <source>
        <dbReference type="EMBL" id="OWQ49924.1"/>
    </source>
</evidence>
<dbReference type="Proteomes" id="UP000198157">
    <property type="component" value="Unassembled WGS sequence"/>
</dbReference>
<accession>A0A246HJF0</accession>